<gene>
    <name evidence="1" type="ORF">LCGC14_1963860</name>
</gene>
<dbReference type="EMBL" id="LAZR01021675">
    <property type="protein sequence ID" value="KKL84520.1"/>
    <property type="molecule type" value="Genomic_DNA"/>
</dbReference>
<dbReference type="AlphaFoldDB" id="A0A0F9HS56"/>
<organism evidence="1">
    <name type="scientific">marine sediment metagenome</name>
    <dbReference type="NCBI Taxonomy" id="412755"/>
    <lineage>
        <taxon>unclassified sequences</taxon>
        <taxon>metagenomes</taxon>
        <taxon>ecological metagenomes</taxon>
    </lineage>
</organism>
<sequence>MPNDIFGQGYDPTPRPTLDRHCAISRVTIKPQHRNSASSLGLGYPFVSARLGDDLWAIWNRHSGRVLSVISDRVDWRGAEVARQTLEAVNGCAKHDPAMNVLHDMVA</sequence>
<accession>A0A0F9HS56</accession>
<reference evidence="1" key="1">
    <citation type="journal article" date="2015" name="Nature">
        <title>Complex archaea that bridge the gap between prokaryotes and eukaryotes.</title>
        <authorList>
            <person name="Spang A."/>
            <person name="Saw J.H."/>
            <person name="Jorgensen S.L."/>
            <person name="Zaremba-Niedzwiedzka K."/>
            <person name="Martijn J."/>
            <person name="Lind A.E."/>
            <person name="van Eijk R."/>
            <person name="Schleper C."/>
            <person name="Guy L."/>
            <person name="Ettema T.J."/>
        </authorList>
    </citation>
    <scope>NUCLEOTIDE SEQUENCE</scope>
</reference>
<evidence type="ECO:0000313" key="1">
    <source>
        <dbReference type="EMBL" id="KKL84520.1"/>
    </source>
</evidence>
<comment type="caution">
    <text evidence="1">The sequence shown here is derived from an EMBL/GenBank/DDBJ whole genome shotgun (WGS) entry which is preliminary data.</text>
</comment>
<proteinExistence type="predicted"/>
<protein>
    <submittedName>
        <fullName evidence="1">Uncharacterized protein</fullName>
    </submittedName>
</protein>
<name>A0A0F9HS56_9ZZZZ</name>